<reference evidence="1 2" key="1">
    <citation type="submission" date="2015-02" db="EMBL/GenBank/DDBJ databases">
        <title>Single-cell genomics of uncultivated deep-branching MTB reveals a conserved set of magnetosome genes.</title>
        <authorList>
            <person name="Kolinko S."/>
            <person name="Richter M."/>
            <person name="Glockner F.O."/>
            <person name="Brachmann A."/>
            <person name="Schuler D."/>
        </authorList>
    </citation>
    <scope>NUCLEOTIDE SEQUENCE [LARGE SCALE GENOMIC DNA]</scope>
    <source>
        <strain evidence="1">TM-1</strain>
    </source>
</reference>
<keyword evidence="2" id="KW-1185">Reference proteome</keyword>
<evidence type="ECO:0000313" key="2">
    <source>
        <dbReference type="Proteomes" id="UP000033423"/>
    </source>
</evidence>
<gene>
    <name evidence="1" type="ORF">MBAV_001728</name>
</gene>
<sequence>MPTIATREAFEDMTNRFESSLPPNKRPKRPTYEEYLNEMGVPQEDRTGMLETIGRSIPAGIASGIKRVGETAETGISELQKLTPDFVDTLLNAPKF</sequence>
<dbReference type="AlphaFoldDB" id="A0A0F3GZE8"/>
<name>A0A0F3GZE8_9BACT</name>
<feature type="non-terminal residue" evidence="1">
    <location>
        <position position="96"/>
    </location>
</feature>
<proteinExistence type="predicted"/>
<accession>A0A0F3GZE8</accession>
<dbReference type="EMBL" id="LACI01000746">
    <property type="protein sequence ID" value="KJU86078.1"/>
    <property type="molecule type" value="Genomic_DNA"/>
</dbReference>
<organism evidence="1 2">
    <name type="scientific">Candidatus Magnetobacterium bavaricum</name>
    <dbReference type="NCBI Taxonomy" id="29290"/>
    <lineage>
        <taxon>Bacteria</taxon>
        <taxon>Pseudomonadati</taxon>
        <taxon>Nitrospirota</taxon>
        <taxon>Thermodesulfovibrionia</taxon>
        <taxon>Thermodesulfovibrionales</taxon>
        <taxon>Candidatus Magnetobacteriaceae</taxon>
        <taxon>Candidatus Magnetobacterium</taxon>
    </lineage>
</organism>
<comment type="caution">
    <text evidence="1">The sequence shown here is derived from an EMBL/GenBank/DDBJ whole genome shotgun (WGS) entry which is preliminary data.</text>
</comment>
<protein>
    <submittedName>
        <fullName evidence="1">Uncharacterized protein</fullName>
    </submittedName>
</protein>
<dbReference type="Proteomes" id="UP000033423">
    <property type="component" value="Unassembled WGS sequence"/>
</dbReference>
<evidence type="ECO:0000313" key="1">
    <source>
        <dbReference type="EMBL" id="KJU86078.1"/>
    </source>
</evidence>